<dbReference type="InterPro" id="IPR035906">
    <property type="entry name" value="MetI-like_sf"/>
</dbReference>
<dbReference type="Pfam" id="PF00528">
    <property type="entry name" value="BPD_transp_1"/>
    <property type="match status" value="1"/>
</dbReference>
<comment type="subunit">
    <text evidence="10">The complex is composed of two ATP-binding proteins (GltL), two transmembrane proteins (GltJ and GltK) and a solute-binding protein (GltI).</text>
</comment>
<feature type="transmembrane region" description="Helical" evidence="12">
    <location>
        <begin position="190"/>
        <end position="212"/>
    </location>
</feature>
<gene>
    <name evidence="14" type="ORF">D3877_25005</name>
</gene>
<dbReference type="InterPro" id="IPR000515">
    <property type="entry name" value="MetI-like"/>
</dbReference>
<keyword evidence="3 12" id="KW-0813">Transport</keyword>
<dbReference type="InterPro" id="IPR043429">
    <property type="entry name" value="ArtM/GltK/GlnP/TcyL/YhdX-like"/>
</dbReference>
<evidence type="ECO:0000256" key="9">
    <source>
        <dbReference type="ARBA" id="ARBA00060298"/>
    </source>
</evidence>
<dbReference type="GO" id="GO:0022857">
    <property type="term" value="F:transmembrane transporter activity"/>
    <property type="evidence" value="ECO:0007669"/>
    <property type="project" value="InterPro"/>
</dbReference>
<evidence type="ECO:0000256" key="10">
    <source>
        <dbReference type="ARBA" id="ARBA00062718"/>
    </source>
</evidence>
<feature type="transmembrane region" description="Helical" evidence="12">
    <location>
        <begin position="146"/>
        <end position="170"/>
    </location>
</feature>
<keyword evidence="15" id="KW-1185">Reference proteome</keyword>
<dbReference type="NCBIfam" id="TIGR01726">
    <property type="entry name" value="HEQRo_perm_3TM"/>
    <property type="match status" value="1"/>
</dbReference>
<organism evidence="14 15">
    <name type="scientific">Azospirillum cavernae</name>
    <dbReference type="NCBI Taxonomy" id="2320860"/>
    <lineage>
        <taxon>Bacteria</taxon>
        <taxon>Pseudomonadati</taxon>
        <taxon>Pseudomonadota</taxon>
        <taxon>Alphaproteobacteria</taxon>
        <taxon>Rhodospirillales</taxon>
        <taxon>Azospirillaceae</taxon>
        <taxon>Azospirillum</taxon>
    </lineage>
</organism>
<comment type="subcellular location">
    <subcellularLocation>
        <location evidence="1">Cell inner membrane</location>
        <topology evidence="1">Multi-pass membrane protein</topology>
    </subcellularLocation>
    <subcellularLocation>
        <location evidence="12">Cell membrane</location>
        <topology evidence="12">Multi-pass membrane protein</topology>
    </subcellularLocation>
</comment>
<evidence type="ECO:0000256" key="7">
    <source>
        <dbReference type="ARBA" id="ARBA00022989"/>
    </source>
</evidence>
<reference evidence="14 15" key="1">
    <citation type="submission" date="2018-09" db="EMBL/GenBank/DDBJ databases">
        <authorList>
            <person name="Zhu H."/>
        </authorList>
    </citation>
    <scope>NUCLEOTIDE SEQUENCE [LARGE SCALE GENOMIC DNA]</scope>
    <source>
        <strain evidence="14 15">K2W22B-5</strain>
    </source>
</reference>
<dbReference type="OrthoDB" id="7341446at2"/>
<evidence type="ECO:0000256" key="12">
    <source>
        <dbReference type="RuleBase" id="RU363032"/>
    </source>
</evidence>
<keyword evidence="4" id="KW-1003">Cell membrane</keyword>
<evidence type="ECO:0000256" key="5">
    <source>
        <dbReference type="ARBA" id="ARBA00022692"/>
    </source>
</evidence>
<dbReference type="AlphaFoldDB" id="A0A418VQ20"/>
<evidence type="ECO:0000256" key="1">
    <source>
        <dbReference type="ARBA" id="ARBA00004429"/>
    </source>
</evidence>
<keyword evidence="8 12" id="KW-0472">Membrane</keyword>
<dbReference type="PANTHER" id="PTHR30614">
    <property type="entry name" value="MEMBRANE COMPONENT OF AMINO ACID ABC TRANSPORTER"/>
    <property type="match status" value="1"/>
</dbReference>
<dbReference type="RefSeq" id="WP_119833494.1">
    <property type="nucleotide sequence ID" value="NZ_QYUL01000004.1"/>
</dbReference>
<protein>
    <recommendedName>
        <fullName evidence="11">Glutamate/aspartate import permease protein GltK</fullName>
    </recommendedName>
</protein>
<evidence type="ECO:0000256" key="3">
    <source>
        <dbReference type="ARBA" id="ARBA00022448"/>
    </source>
</evidence>
<name>A0A418VQ20_9PROT</name>
<proteinExistence type="inferred from homology"/>
<feature type="domain" description="ABC transmembrane type-1" evidence="13">
    <location>
        <begin position="21"/>
        <end position="209"/>
    </location>
</feature>
<evidence type="ECO:0000259" key="13">
    <source>
        <dbReference type="PROSITE" id="PS50928"/>
    </source>
</evidence>
<dbReference type="Gene3D" id="1.10.3720.10">
    <property type="entry name" value="MetI-like"/>
    <property type="match status" value="1"/>
</dbReference>
<comment type="caution">
    <text evidence="14">The sequence shown here is derived from an EMBL/GenBank/DDBJ whole genome shotgun (WGS) entry which is preliminary data.</text>
</comment>
<sequence>MGYTLDFTVVLDALPSLLWGCLGTIGLALSGMTLALAVGVGGVVARGSSRRWLRSIVIAFVELVRNTPFLVQIFFLFFALPNVGLTLNPTVTAIIALGLNGGAYAIEIIRGGVQSIDKGQIEAGLALGLHKGQVFRMIVLKPALRAIYPSLTGQFIMLTLTSSICSAISAYELTSVAQRIESETFRSFEVYFTITLMYLAISWLLMTGFSVFSRRYFDYPTR</sequence>
<evidence type="ECO:0000256" key="2">
    <source>
        <dbReference type="ARBA" id="ARBA00010072"/>
    </source>
</evidence>
<comment type="similarity">
    <text evidence="2">Belongs to the binding-protein-dependent transport system permease family. HisMQ subfamily.</text>
</comment>
<evidence type="ECO:0000313" key="15">
    <source>
        <dbReference type="Proteomes" id="UP000283458"/>
    </source>
</evidence>
<dbReference type="Proteomes" id="UP000283458">
    <property type="component" value="Unassembled WGS sequence"/>
</dbReference>
<dbReference type="InterPro" id="IPR010065">
    <property type="entry name" value="AA_ABC_transptr_permease_3TM"/>
</dbReference>
<evidence type="ECO:0000256" key="8">
    <source>
        <dbReference type="ARBA" id="ARBA00023136"/>
    </source>
</evidence>
<keyword evidence="6" id="KW-0029">Amino-acid transport</keyword>
<dbReference type="PANTHER" id="PTHR30614:SF35">
    <property type="entry name" value="ABC TRANSPORTER PERMEASE PROTEIN"/>
    <property type="match status" value="1"/>
</dbReference>
<keyword evidence="5 12" id="KW-0812">Transmembrane</keyword>
<evidence type="ECO:0000256" key="6">
    <source>
        <dbReference type="ARBA" id="ARBA00022970"/>
    </source>
</evidence>
<dbReference type="PROSITE" id="PS50928">
    <property type="entry name" value="ABC_TM1"/>
    <property type="match status" value="1"/>
</dbReference>
<dbReference type="GO" id="GO:0006865">
    <property type="term" value="P:amino acid transport"/>
    <property type="evidence" value="ECO:0007669"/>
    <property type="project" value="UniProtKB-KW"/>
</dbReference>
<evidence type="ECO:0000256" key="4">
    <source>
        <dbReference type="ARBA" id="ARBA00022475"/>
    </source>
</evidence>
<dbReference type="GO" id="GO:0043190">
    <property type="term" value="C:ATP-binding cassette (ABC) transporter complex"/>
    <property type="evidence" value="ECO:0007669"/>
    <property type="project" value="InterPro"/>
</dbReference>
<evidence type="ECO:0000256" key="11">
    <source>
        <dbReference type="ARBA" id="ARBA00073645"/>
    </source>
</evidence>
<evidence type="ECO:0000313" key="14">
    <source>
        <dbReference type="EMBL" id="RJF78354.1"/>
    </source>
</evidence>
<dbReference type="SUPFAM" id="SSF161098">
    <property type="entry name" value="MetI-like"/>
    <property type="match status" value="1"/>
</dbReference>
<comment type="function">
    <text evidence="9">Part of the ABC transporter complex GltIJKL involved in glutamate and aspartate uptake. Probably responsible for the translocation of the substrate across the membrane.</text>
</comment>
<dbReference type="EMBL" id="QYUL01000004">
    <property type="protein sequence ID" value="RJF78354.1"/>
    <property type="molecule type" value="Genomic_DNA"/>
</dbReference>
<accession>A0A418VQ20</accession>
<keyword evidence="7 12" id="KW-1133">Transmembrane helix</keyword>
<dbReference type="FunFam" id="1.10.3720.10:FF:000006">
    <property type="entry name" value="Glutamate/aspartate ABC transporter, permease protein GltK"/>
    <property type="match status" value="1"/>
</dbReference>
<dbReference type="CDD" id="cd06261">
    <property type="entry name" value="TM_PBP2"/>
    <property type="match status" value="1"/>
</dbReference>
<feature type="transmembrane region" description="Helical" evidence="12">
    <location>
        <begin position="17"/>
        <end position="44"/>
    </location>
</feature>